<evidence type="ECO:0008006" key="16">
    <source>
        <dbReference type="Google" id="ProtNLM"/>
    </source>
</evidence>
<evidence type="ECO:0000256" key="1">
    <source>
        <dbReference type="ARBA" id="ARBA00004141"/>
    </source>
</evidence>
<evidence type="ECO:0000256" key="3">
    <source>
        <dbReference type="ARBA" id="ARBA00022692"/>
    </source>
</evidence>
<proteinExistence type="predicted"/>
<keyword evidence="6" id="KW-0521">NADP</keyword>
<name>A0AAN8PWS8_PATCE</name>
<keyword evidence="4" id="KW-0274">FAD</keyword>
<dbReference type="SUPFAM" id="SSF47473">
    <property type="entry name" value="EF-hand"/>
    <property type="match status" value="1"/>
</dbReference>
<dbReference type="Pfam" id="PF08022">
    <property type="entry name" value="FAD_binding_8"/>
    <property type="match status" value="1"/>
</dbReference>
<dbReference type="GO" id="GO:0042554">
    <property type="term" value="P:superoxide anion generation"/>
    <property type="evidence" value="ECO:0007669"/>
    <property type="project" value="TreeGrafter"/>
</dbReference>
<evidence type="ECO:0000256" key="5">
    <source>
        <dbReference type="ARBA" id="ARBA00022837"/>
    </source>
</evidence>
<keyword evidence="5" id="KW-0106">Calcium</keyword>
<evidence type="ECO:0000256" key="11">
    <source>
        <dbReference type="SAM" id="Phobius"/>
    </source>
</evidence>
<keyword evidence="15" id="KW-1185">Reference proteome</keyword>
<dbReference type="GO" id="GO:0043020">
    <property type="term" value="C:NADPH oxidase complex"/>
    <property type="evidence" value="ECO:0007669"/>
    <property type="project" value="TreeGrafter"/>
</dbReference>
<dbReference type="PROSITE" id="PS50222">
    <property type="entry name" value="EF_HAND_2"/>
    <property type="match status" value="2"/>
</dbReference>
<evidence type="ECO:0000256" key="4">
    <source>
        <dbReference type="ARBA" id="ARBA00022827"/>
    </source>
</evidence>
<dbReference type="PROSITE" id="PS00018">
    <property type="entry name" value="EF_HAND_1"/>
    <property type="match status" value="2"/>
</dbReference>
<keyword evidence="2" id="KW-0285">Flavoprotein</keyword>
<evidence type="ECO:0000313" key="14">
    <source>
        <dbReference type="EMBL" id="KAK6186583.1"/>
    </source>
</evidence>
<evidence type="ECO:0000256" key="8">
    <source>
        <dbReference type="ARBA" id="ARBA00023002"/>
    </source>
</evidence>
<keyword evidence="7 11" id="KW-1133">Transmembrane helix</keyword>
<feature type="transmembrane region" description="Helical" evidence="11">
    <location>
        <begin position="231"/>
        <end position="253"/>
    </location>
</feature>
<dbReference type="InterPro" id="IPR017938">
    <property type="entry name" value="Riboflavin_synthase-like_b-brl"/>
</dbReference>
<comment type="caution">
    <text evidence="14">The sequence shown here is derived from an EMBL/GenBank/DDBJ whole genome shotgun (WGS) entry which is preliminary data.</text>
</comment>
<dbReference type="SUPFAM" id="SSF63380">
    <property type="entry name" value="Riboflavin synthase domain-like"/>
    <property type="match status" value="1"/>
</dbReference>
<feature type="transmembrane region" description="Helical" evidence="11">
    <location>
        <begin position="274"/>
        <end position="295"/>
    </location>
</feature>
<organism evidence="14 15">
    <name type="scientific">Patella caerulea</name>
    <name type="common">Rayed Mediterranean limpet</name>
    <dbReference type="NCBI Taxonomy" id="87958"/>
    <lineage>
        <taxon>Eukaryota</taxon>
        <taxon>Metazoa</taxon>
        <taxon>Spiralia</taxon>
        <taxon>Lophotrochozoa</taxon>
        <taxon>Mollusca</taxon>
        <taxon>Gastropoda</taxon>
        <taxon>Patellogastropoda</taxon>
        <taxon>Patelloidea</taxon>
        <taxon>Patellidae</taxon>
        <taxon>Patella</taxon>
    </lineage>
</organism>
<dbReference type="GO" id="GO:0016175">
    <property type="term" value="F:superoxide-generating NAD(P)H oxidase activity"/>
    <property type="evidence" value="ECO:0007669"/>
    <property type="project" value="TreeGrafter"/>
</dbReference>
<dbReference type="PRINTS" id="PR00466">
    <property type="entry name" value="GP91PHOX"/>
</dbReference>
<dbReference type="Pfam" id="PF08030">
    <property type="entry name" value="NAD_binding_6"/>
    <property type="match status" value="1"/>
</dbReference>
<accession>A0AAN8PWS8</accession>
<protein>
    <recommendedName>
        <fullName evidence="16">NADPH oxidase 5</fullName>
    </recommendedName>
</protein>
<evidence type="ECO:0000256" key="2">
    <source>
        <dbReference type="ARBA" id="ARBA00022630"/>
    </source>
</evidence>
<dbReference type="Gene3D" id="1.10.238.10">
    <property type="entry name" value="EF-hand"/>
    <property type="match status" value="1"/>
</dbReference>
<sequence>MISTENTSAAGVNEDVAWLEKMEKTFTQIAGEDRKIDFDEFKRALNIKESFFAERFFQLFDQDGSGTIELQELLDGLHMLTGANAARKLKFLFDVYDVDGNGSIDKYELMTVLQSSVQESSLSVSDTDLEVLTDVLFQSADTDGSGSISFDKLKKELEKHPGLLENLTIGAAQWLKPRTTETKEKRTFRYLTMKYWRNNSKKGILFLLYFLVNIALFVLGCYNYRTSNGFIIVARGCGMALNFNCSFVLVCMLRRCITFIRSFKKSQFLPLDQHILLHKVVGMMIGLISLIHSLAHVGNAALVSRHLNLTVPEFLITTKADLGWVYGLAPLSGVILGAIIIVIIICSLPFIRRSGKFQVFYWTHILYIPFWVLIIIHAKNFWIWFIVPGVIFLVEKISRSKILKLAAYGETHIVEVNLLPSKVTHLVISKPPRWRYRPGDYVFIQIPDIALNEWHPFTISSAPELQGFFWLHVRSAGHWTNKLYEYFEEYNPVVELAGVYNKGFSESLHNMETGMEHGEYRKSGTVRRKSMSRRKSITTPTMRTKTVRVKVYIDGPFGTSTRDIFETEHAILIGSGIGVTPFASILQSIIYRFQACTITCSNCGTASYTEHLQRMKLKKVDFIWINRDQKSFEWFMRLLTDIELEQSRVAKFGRILDMHMYMTSAHSKTDMKGVGLQMAIELLHKKEDRDVLTGLKTKTHAGRPNFPQLFHEINSRRQGKVKVFLCGPPALAKDLKELCSKFHFEFCKEHF</sequence>
<dbReference type="InterPro" id="IPR013130">
    <property type="entry name" value="Fe3_Rdtase_TM_dom"/>
</dbReference>
<evidence type="ECO:0000259" key="12">
    <source>
        <dbReference type="PROSITE" id="PS50222"/>
    </source>
</evidence>
<dbReference type="Pfam" id="PF13202">
    <property type="entry name" value="EF-hand_5"/>
    <property type="match status" value="1"/>
</dbReference>
<keyword evidence="8" id="KW-0560">Oxidoreductase</keyword>
<feature type="domain" description="EF-hand" evidence="12">
    <location>
        <begin position="48"/>
        <end position="83"/>
    </location>
</feature>
<dbReference type="InterPro" id="IPR000778">
    <property type="entry name" value="Cyt_b245_heavy_chain"/>
</dbReference>
<feature type="transmembrane region" description="Helical" evidence="11">
    <location>
        <begin position="359"/>
        <end position="376"/>
    </location>
</feature>
<gene>
    <name evidence="14" type="ORF">SNE40_008597</name>
</gene>
<dbReference type="AlphaFoldDB" id="A0AAN8PWS8"/>
<dbReference type="InterPro" id="IPR018247">
    <property type="entry name" value="EF_Hand_1_Ca_BS"/>
</dbReference>
<evidence type="ECO:0000256" key="10">
    <source>
        <dbReference type="ARBA" id="ARBA00049908"/>
    </source>
</evidence>
<dbReference type="InterPro" id="IPR011992">
    <property type="entry name" value="EF-hand-dom_pair"/>
</dbReference>
<dbReference type="PANTHER" id="PTHR11972">
    <property type="entry name" value="NADPH OXIDASE"/>
    <property type="match status" value="1"/>
</dbReference>
<dbReference type="Pfam" id="PF01794">
    <property type="entry name" value="Ferric_reduct"/>
    <property type="match status" value="1"/>
</dbReference>
<dbReference type="InterPro" id="IPR013112">
    <property type="entry name" value="FAD-bd_8"/>
</dbReference>
<evidence type="ECO:0000256" key="6">
    <source>
        <dbReference type="ARBA" id="ARBA00022857"/>
    </source>
</evidence>
<dbReference type="SFLD" id="SFLDS00052">
    <property type="entry name" value="Ferric_Reductase_Domain"/>
    <property type="match status" value="1"/>
</dbReference>
<dbReference type="InterPro" id="IPR050369">
    <property type="entry name" value="RBOH/FRE"/>
</dbReference>
<dbReference type="Gene3D" id="3.40.50.80">
    <property type="entry name" value="Nucleotide-binding domain of ferredoxin-NADP reductase (FNR) module"/>
    <property type="match status" value="1"/>
</dbReference>
<dbReference type="Proteomes" id="UP001347796">
    <property type="component" value="Unassembled WGS sequence"/>
</dbReference>
<feature type="transmembrane region" description="Helical" evidence="11">
    <location>
        <begin position="324"/>
        <end position="347"/>
    </location>
</feature>
<dbReference type="InterPro" id="IPR013121">
    <property type="entry name" value="Fe_red_NAD-bd_6"/>
</dbReference>
<dbReference type="PANTHER" id="PTHR11972:SF58">
    <property type="entry name" value="NADPH OXIDASE 5"/>
    <property type="match status" value="1"/>
</dbReference>
<dbReference type="Pfam" id="PF13499">
    <property type="entry name" value="EF-hand_7"/>
    <property type="match status" value="1"/>
</dbReference>
<reference evidence="14 15" key="1">
    <citation type="submission" date="2024-01" db="EMBL/GenBank/DDBJ databases">
        <title>The genome of the rayed Mediterranean limpet Patella caerulea (Linnaeus, 1758).</title>
        <authorList>
            <person name="Anh-Thu Weber A."/>
            <person name="Halstead-Nussloch G."/>
        </authorList>
    </citation>
    <scope>NUCLEOTIDE SEQUENCE [LARGE SCALE GENOMIC DNA]</scope>
    <source>
        <strain evidence="14">AATW-2023a</strain>
        <tissue evidence="14">Whole specimen</tissue>
    </source>
</reference>
<dbReference type="Gene3D" id="2.40.30.10">
    <property type="entry name" value="Translation factors"/>
    <property type="match status" value="1"/>
</dbReference>
<dbReference type="CDD" id="cd00051">
    <property type="entry name" value="EFh"/>
    <property type="match status" value="2"/>
</dbReference>
<dbReference type="SFLD" id="SFLDG01169">
    <property type="entry name" value="NADPH_oxidase_subgroup_(NOX)"/>
    <property type="match status" value="1"/>
</dbReference>
<keyword evidence="3 11" id="KW-0812">Transmembrane</keyword>
<evidence type="ECO:0000256" key="9">
    <source>
        <dbReference type="ARBA" id="ARBA00023136"/>
    </source>
</evidence>
<feature type="transmembrane region" description="Helical" evidence="11">
    <location>
        <begin position="203"/>
        <end position="225"/>
    </location>
</feature>
<feature type="domain" description="FAD-binding FR-type" evidence="13">
    <location>
        <begin position="406"/>
        <end position="563"/>
    </location>
</feature>
<evidence type="ECO:0000259" key="13">
    <source>
        <dbReference type="PROSITE" id="PS51384"/>
    </source>
</evidence>
<dbReference type="PROSITE" id="PS51384">
    <property type="entry name" value="FAD_FR"/>
    <property type="match status" value="1"/>
</dbReference>
<dbReference type="InterPro" id="IPR017927">
    <property type="entry name" value="FAD-bd_FR_type"/>
</dbReference>
<comment type="catalytic activity">
    <reaction evidence="10">
        <text>NADPH + 2 O2 = 2 superoxide + NADP(+) + H(+)</text>
        <dbReference type="Rhea" id="RHEA:63180"/>
        <dbReference type="ChEBI" id="CHEBI:15378"/>
        <dbReference type="ChEBI" id="CHEBI:15379"/>
        <dbReference type="ChEBI" id="CHEBI:18421"/>
        <dbReference type="ChEBI" id="CHEBI:57783"/>
        <dbReference type="ChEBI" id="CHEBI:58349"/>
    </reaction>
</comment>
<dbReference type="GO" id="GO:0006952">
    <property type="term" value="P:defense response"/>
    <property type="evidence" value="ECO:0007669"/>
    <property type="project" value="TreeGrafter"/>
</dbReference>
<dbReference type="SFLD" id="SFLDG01168">
    <property type="entry name" value="Ferric_reductase_subgroup_(FRE"/>
    <property type="match status" value="1"/>
</dbReference>
<dbReference type="InterPro" id="IPR002048">
    <property type="entry name" value="EF_hand_dom"/>
</dbReference>
<comment type="subcellular location">
    <subcellularLocation>
        <location evidence="1">Membrane</location>
        <topology evidence="1">Multi-pass membrane protein</topology>
    </subcellularLocation>
</comment>
<dbReference type="FunFam" id="3.40.50.80:FF:000012">
    <property type="entry name" value="NADPH oxidase, isoform B"/>
    <property type="match status" value="1"/>
</dbReference>
<dbReference type="SUPFAM" id="SSF52343">
    <property type="entry name" value="Ferredoxin reductase-like, C-terminal NADP-linked domain"/>
    <property type="match status" value="1"/>
</dbReference>
<feature type="domain" description="EF-hand" evidence="12">
    <location>
        <begin position="84"/>
        <end position="119"/>
    </location>
</feature>
<dbReference type="EMBL" id="JAZGQO010000006">
    <property type="protein sequence ID" value="KAK6186583.1"/>
    <property type="molecule type" value="Genomic_DNA"/>
</dbReference>
<keyword evidence="9 11" id="KW-0472">Membrane</keyword>
<dbReference type="CDD" id="cd06186">
    <property type="entry name" value="NOX_Duox_like_FAD_NADP"/>
    <property type="match status" value="1"/>
</dbReference>
<dbReference type="GO" id="GO:0005509">
    <property type="term" value="F:calcium ion binding"/>
    <property type="evidence" value="ECO:0007669"/>
    <property type="project" value="InterPro"/>
</dbReference>
<dbReference type="InterPro" id="IPR039261">
    <property type="entry name" value="FNR_nucleotide-bd"/>
</dbReference>
<dbReference type="FunFam" id="2.40.30.10:FF:000056">
    <property type="entry name" value="NADPH oxidase 5"/>
    <property type="match status" value="1"/>
</dbReference>
<dbReference type="SMART" id="SM00054">
    <property type="entry name" value="EFh"/>
    <property type="match status" value="3"/>
</dbReference>
<evidence type="ECO:0000256" key="7">
    <source>
        <dbReference type="ARBA" id="ARBA00022989"/>
    </source>
</evidence>
<evidence type="ECO:0000313" key="15">
    <source>
        <dbReference type="Proteomes" id="UP001347796"/>
    </source>
</evidence>